<protein>
    <submittedName>
        <fullName evidence="9">CDF-like metal transporter</fullName>
    </submittedName>
</protein>
<feature type="compositionally biased region" description="Basic residues" evidence="6">
    <location>
        <begin position="74"/>
        <end position="85"/>
    </location>
</feature>
<evidence type="ECO:0000256" key="1">
    <source>
        <dbReference type="ARBA" id="ARBA00004141"/>
    </source>
</evidence>
<accession>A0A6A4GR04</accession>
<dbReference type="PANTHER" id="PTHR43840:SF12">
    <property type="entry name" value="CATION DIFFUSION FACILITATOR 1 (AFU_ORTHOLOGUE AFUA_1G14440)"/>
    <property type="match status" value="1"/>
</dbReference>
<dbReference type="GO" id="GO:0008324">
    <property type="term" value="F:monoatomic cation transmembrane transporter activity"/>
    <property type="evidence" value="ECO:0007669"/>
    <property type="project" value="InterPro"/>
</dbReference>
<evidence type="ECO:0000256" key="2">
    <source>
        <dbReference type="ARBA" id="ARBA00022448"/>
    </source>
</evidence>
<name>A0A6A4GR04_9AGAR</name>
<evidence type="ECO:0000313" key="10">
    <source>
        <dbReference type="Proteomes" id="UP000799118"/>
    </source>
</evidence>
<evidence type="ECO:0000256" key="7">
    <source>
        <dbReference type="SAM" id="Phobius"/>
    </source>
</evidence>
<feature type="transmembrane region" description="Helical" evidence="7">
    <location>
        <begin position="124"/>
        <end position="145"/>
    </location>
</feature>
<dbReference type="InterPro" id="IPR036837">
    <property type="entry name" value="Cation_efflux_CTD_sf"/>
</dbReference>
<evidence type="ECO:0000313" key="9">
    <source>
        <dbReference type="EMBL" id="KAE9387856.1"/>
    </source>
</evidence>
<feature type="compositionally biased region" description="Low complexity" evidence="6">
    <location>
        <begin position="1"/>
        <end position="18"/>
    </location>
</feature>
<dbReference type="EMBL" id="ML769776">
    <property type="protein sequence ID" value="KAE9387856.1"/>
    <property type="molecule type" value="Genomic_DNA"/>
</dbReference>
<keyword evidence="5 7" id="KW-0472">Membrane</keyword>
<evidence type="ECO:0000256" key="5">
    <source>
        <dbReference type="ARBA" id="ARBA00023136"/>
    </source>
</evidence>
<feature type="compositionally biased region" description="Polar residues" evidence="6">
    <location>
        <begin position="44"/>
        <end position="54"/>
    </location>
</feature>
<reference evidence="9" key="1">
    <citation type="journal article" date="2019" name="Environ. Microbiol.">
        <title>Fungal ecological strategies reflected in gene transcription - a case study of two litter decomposers.</title>
        <authorList>
            <person name="Barbi F."/>
            <person name="Kohler A."/>
            <person name="Barry K."/>
            <person name="Baskaran P."/>
            <person name="Daum C."/>
            <person name="Fauchery L."/>
            <person name="Ihrmark K."/>
            <person name="Kuo A."/>
            <person name="LaButti K."/>
            <person name="Lipzen A."/>
            <person name="Morin E."/>
            <person name="Grigoriev I.V."/>
            <person name="Henrissat B."/>
            <person name="Lindahl B."/>
            <person name="Martin F."/>
        </authorList>
    </citation>
    <scope>NUCLEOTIDE SEQUENCE</scope>
    <source>
        <strain evidence="9">JB14</strain>
    </source>
</reference>
<dbReference type="SUPFAM" id="SSF161111">
    <property type="entry name" value="Cation efflux protein transmembrane domain-like"/>
    <property type="match status" value="1"/>
</dbReference>
<dbReference type="Pfam" id="PF01545">
    <property type="entry name" value="Cation_efflux"/>
    <property type="match status" value="1"/>
</dbReference>
<evidence type="ECO:0000256" key="3">
    <source>
        <dbReference type="ARBA" id="ARBA00022692"/>
    </source>
</evidence>
<feature type="domain" description="Cation efflux protein transmembrane" evidence="8">
    <location>
        <begin position="127"/>
        <end position="309"/>
    </location>
</feature>
<keyword evidence="4 7" id="KW-1133">Transmembrane helix</keyword>
<dbReference type="Proteomes" id="UP000799118">
    <property type="component" value="Unassembled WGS sequence"/>
</dbReference>
<keyword evidence="3 7" id="KW-0812">Transmembrane</keyword>
<keyword evidence="2" id="KW-0813">Transport</keyword>
<dbReference type="GO" id="GO:0016020">
    <property type="term" value="C:membrane"/>
    <property type="evidence" value="ECO:0007669"/>
    <property type="project" value="UniProtKB-SubCell"/>
</dbReference>
<comment type="subcellular location">
    <subcellularLocation>
        <location evidence="1">Membrane</location>
        <topology evidence="1">Multi-pass membrane protein</topology>
    </subcellularLocation>
</comment>
<organism evidence="9 10">
    <name type="scientific">Gymnopus androsaceus JB14</name>
    <dbReference type="NCBI Taxonomy" id="1447944"/>
    <lineage>
        <taxon>Eukaryota</taxon>
        <taxon>Fungi</taxon>
        <taxon>Dikarya</taxon>
        <taxon>Basidiomycota</taxon>
        <taxon>Agaricomycotina</taxon>
        <taxon>Agaricomycetes</taxon>
        <taxon>Agaricomycetidae</taxon>
        <taxon>Agaricales</taxon>
        <taxon>Marasmiineae</taxon>
        <taxon>Omphalotaceae</taxon>
        <taxon>Gymnopus</taxon>
    </lineage>
</organism>
<dbReference type="InterPro" id="IPR050291">
    <property type="entry name" value="CDF_Transporter"/>
</dbReference>
<sequence length="403" mass="45023">MTDPIPNSSSDSSREPSPTITSPVHAESDTGKQSPPSEGFSPDLEQNTGKTSNVADPFNLRNGLRSDEDLSELRHRKKNKRKAKAVAKYQDQQNELIGSLLKPMQEHTEDARLAEDTNRIPVKIAIYASMAANLGLCILQLYAAISAASFSILATGIDSLFDLGSNVLLWYINHKSKKMDVNKWPVGGARLENIGNISFMVESARDLITHNSSSDTNTFHLPSILAVAAALGVKILLFFYCLSLRKMSNQVHVLWEDHRNDIFLNGFGVLMSAGGSKLRWWLDPTGALIIGVGILLTWGRTIYRQFELLAGKSAPNEFLKLLTYNAMTFSEDIEKVDTVRAYHLYFVEIDIVMKSDTPLWKAHDASQLLQDLIEELPNVERAFVHVDHEATHTPEHRKDGRRI</sequence>
<evidence type="ECO:0000256" key="4">
    <source>
        <dbReference type="ARBA" id="ARBA00022989"/>
    </source>
</evidence>
<feature type="transmembrane region" description="Helical" evidence="7">
    <location>
        <begin position="286"/>
        <end position="303"/>
    </location>
</feature>
<dbReference type="AlphaFoldDB" id="A0A6A4GR04"/>
<dbReference type="GO" id="GO:0030003">
    <property type="term" value="P:intracellular monoatomic cation homeostasis"/>
    <property type="evidence" value="ECO:0007669"/>
    <property type="project" value="UniProtKB-ARBA"/>
</dbReference>
<dbReference type="FunFam" id="1.20.1510.10:FF:000005">
    <property type="entry name" value="Putative Cation diffusion facilitator 1"/>
    <property type="match status" value="1"/>
</dbReference>
<feature type="compositionally biased region" description="Basic and acidic residues" evidence="6">
    <location>
        <begin position="64"/>
        <end position="73"/>
    </location>
</feature>
<gene>
    <name evidence="9" type="ORF">BT96DRAFT_960316</name>
</gene>
<dbReference type="OrthoDB" id="78296at2759"/>
<dbReference type="InterPro" id="IPR027469">
    <property type="entry name" value="Cation_efflux_TMD_sf"/>
</dbReference>
<dbReference type="Gene3D" id="3.30.70.1350">
    <property type="entry name" value="Cation efflux protein, cytoplasmic domain"/>
    <property type="match status" value="1"/>
</dbReference>
<keyword evidence="10" id="KW-1185">Reference proteome</keyword>
<evidence type="ECO:0000259" key="8">
    <source>
        <dbReference type="Pfam" id="PF01545"/>
    </source>
</evidence>
<dbReference type="PANTHER" id="PTHR43840">
    <property type="entry name" value="MITOCHONDRIAL METAL TRANSPORTER 1-RELATED"/>
    <property type="match status" value="1"/>
</dbReference>
<feature type="region of interest" description="Disordered" evidence="6">
    <location>
        <begin position="1"/>
        <end position="88"/>
    </location>
</feature>
<dbReference type="SUPFAM" id="SSF160240">
    <property type="entry name" value="Cation efflux protein cytoplasmic domain-like"/>
    <property type="match status" value="1"/>
</dbReference>
<feature type="transmembrane region" description="Helical" evidence="7">
    <location>
        <begin position="219"/>
        <end position="242"/>
    </location>
</feature>
<dbReference type="GO" id="GO:0098771">
    <property type="term" value="P:inorganic ion homeostasis"/>
    <property type="evidence" value="ECO:0007669"/>
    <property type="project" value="UniProtKB-ARBA"/>
</dbReference>
<evidence type="ECO:0000256" key="6">
    <source>
        <dbReference type="SAM" id="MobiDB-lite"/>
    </source>
</evidence>
<feature type="transmembrane region" description="Helical" evidence="7">
    <location>
        <begin position="152"/>
        <end position="172"/>
    </location>
</feature>
<dbReference type="InterPro" id="IPR058533">
    <property type="entry name" value="Cation_efflux_TM"/>
</dbReference>
<dbReference type="Gene3D" id="1.20.1510.10">
    <property type="entry name" value="Cation efflux protein transmembrane domain"/>
    <property type="match status" value="1"/>
</dbReference>
<proteinExistence type="predicted"/>